<accession>A0ABV0EFQ2</accession>
<evidence type="ECO:0000256" key="1">
    <source>
        <dbReference type="ARBA" id="ARBA00004370"/>
    </source>
</evidence>
<dbReference type="Gene3D" id="3.30.450.330">
    <property type="match status" value="1"/>
</dbReference>
<organism evidence="19 20">
    <name type="scientific">Thiobacter aerophilum</name>
    <dbReference type="NCBI Taxonomy" id="3121275"/>
    <lineage>
        <taxon>Bacteria</taxon>
        <taxon>Pseudomonadati</taxon>
        <taxon>Pseudomonadota</taxon>
        <taxon>Betaproteobacteria</taxon>
        <taxon>Burkholderiales</taxon>
        <taxon>Thiobacteraceae</taxon>
        <taxon>Thiobacter</taxon>
    </lineage>
</organism>
<dbReference type="InterPro" id="IPR001460">
    <property type="entry name" value="PCN-bd_Tpept"/>
</dbReference>
<evidence type="ECO:0000259" key="18">
    <source>
        <dbReference type="Pfam" id="PF03717"/>
    </source>
</evidence>
<dbReference type="InterPro" id="IPR012338">
    <property type="entry name" value="Beta-lactam/transpept-like"/>
</dbReference>
<dbReference type="SUPFAM" id="SSF56601">
    <property type="entry name" value="beta-lactamase/transpeptidase-like"/>
    <property type="match status" value="1"/>
</dbReference>
<dbReference type="RefSeq" id="WP_347308594.1">
    <property type="nucleotide sequence ID" value="NZ_JBAJEX010000007.1"/>
</dbReference>
<comment type="catalytic activity">
    <reaction evidence="16">
        <text>Preferential cleavage: (Ac)2-L-Lys-D-Ala-|-D-Ala. Also transpeptidation of peptidyl-alanyl moieties that are N-acyl substituents of D-alanine.</text>
        <dbReference type="EC" id="3.4.16.4"/>
    </reaction>
</comment>
<evidence type="ECO:0000256" key="9">
    <source>
        <dbReference type="ARBA" id="ARBA00022960"/>
    </source>
</evidence>
<keyword evidence="4 16" id="KW-0132">Cell division</keyword>
<dbReference type="EC" id="3.4.16.4" evidence="16"/>
<sequence length="576" mass="62465">MIAPAATLPVRLPVWRARLLLVLLVASFLVLVGRAFYLQGVNKDFLRQKGEARYSRVITLNANRGNILDRNGEPLAISTPVESVAASPRDVEITAEQTAKLARLLNLPVPDLKRKLEDSREFVYLKRQLPPDQAEQVLKLDIPGVFLQREYRRYYPYGEQTAHLLGFTDVDDRGQEGVELAFNNRLAGINGSRRVLKDRLGNIIEGVESIRAPQDGQPVVLSIDRNIQYLAYRELQNAVILNRAKAGAVVVLDARSGEVLALANQPSYNPNRRSKDVPPAYMRNRVVTDIFEPGSTLKPFTVAMALEADRVRPDTVIQTAPGYLTIGPATIRDAHAAGALTVAQVIQKSSNVGAAKMALMLPAEYMADRFHKLGFGSPPGVGFPGEAAGRVRPPQTWRPIEQATMSYGHGISVSLLQLARAYTVFANDGELRDLSLLKLDRPAASRRVFSAATARAVRAMLELVVQPGGTALRAQVPGYRVAGKTGTAHKLNANGTYAEDRYVASFVGMAPASDPRLIVAVMIDEPSAGQYYGGQVAAPVFAQIMAGALRMLSVPPDAPGSTFFSPDSAPVVGEST</sequence>
<dbReference type="InterPro" id="IPR005311">
    <property type="entry name" value="PBP_dimer"/>
</dbReference>
<keyword evidence="11 16" id="KW-1133">Transmembrane helix</keyword>
<dbReference type="Pfam" id="PF00905">
    <property type="entry name" value="Transpeptidase"/>
    <property type="match status" value="1"/>
</dbReference>
<evidence type="ECO:0000256" key="12">
    <source>
        <dbReference type="ARBA" id="ARBA00023136"/>
    </source>
</evidence>
<evidence type="ECO:0000256" key="14">
    <source>
        <dbReference type="ARBA" id="ARBA00023306"/>
    </source>
</evidence>
<keyword evidence="3 16" id="KW-0997">Cell inner membrane</keyword>
<evidence type="ECO:0000259" key="17">
    <source>
        <dbReference type="Pfam" id="PF00905"/>
    </source>
</evidence>
<keyword evidence="10 16" id="KW-0573">Peptidoglycan synthesis</keyword>
<evidence type="ECO:0000256" key="4">
    <source>
        <dbReference type="ARBA" id="ARBA00022618"/>
    </source>
</evidence>
<dbReference type="PANTHER" id="PTHR30627">
    <property type="entry name" value="PEPTIDOGLYCAN D,D-TRANSPEPTIDASE"/>
    <property type="match status" value="1"/>
</dbReference>
<dbReference type="PANTHER" id="PTHR30627:SF1">
    <property type="entry name" value="PEPTIDOGLYCAN D,D-TRANSPEPTIDASE FTSI"/>
    <property type="match status" value="1"/>
</dbReference>
<dbReference type="Proteomes" id="UP001482231">
    <property type="component" value="Unassembled WGS sequence"/>
</dbReference>
<keyword evidence="5 16" id="KW-0121">Carboxypeptidase</keyword>
<evidence type="ECO:0000256" key="3">
    <source>
        <dbReference type="ARBA" id="ARBA00022519"/>
    </source>
</evidence>
<evidence type="ECO:0000256" key="5">
    <source>
        <dbReference type="ARBA" id="ARBA00022645"/>
    </source>
</evidence>
<reference evidence="19 20" key="1">
    <citation type="submission" date="2024-02" db="EMBL/GenBank/DDBJ databases">
        <title>New thermophilic sulfur-oxidizing bacteria from a hot springs of the Uzon caldera (Kamchatka, Russia).</title>
        <authorList>
            <person name="Dukat A.M."/>
            <person name="Elcheninov A.G."/>
            <person name="Frolov E.N."/>
        </authorList>
    </citation>
    <scope>NUCLEOTIDE SEQUENCE [LARGE SCALE GENOMIC DNA]</scope>
    <source>
        <strain evidence="19 20">AK1</strain>
    </source>
</reference>
<comment type="similarity">
    <text evidence="16">Belongs to the transpeptidase family. FtsI subfamily.</text>
</comment>
<evidence type="ECO:0000256" key="13">
    <source>
        <dbReference type="ARBA" id="ARBA00023210"/>
    </source>
</evidence>
<gene>
    <name evidence="16" type="primary">ftsI</name>
    <name evidence="19" type="ORF">V6E02_09705</name>
</gene>
<evidence type="ECO:0000256" key="2">
    <source>
        <dbReference type="ARBA" id="ARBA00022475"/>
    </source>
</evidence>
<comment type="caution">
    <text evidence="19">The sequence shown here is derived from an EMBL/GenBank/DDBJ whole genome shotgun (WGS) entry which is preliminary data.</text>
</comment>
<keyword evidence="8 16" id="KW-0378">Hydrolase</keyword>
<dbReference type="EMBL" id="JBAJEX010000007">
    <property type="protein sequence ID" value="MEO1767485.1"/>
    <property type="molecule type" value="Genomic_DNA"/>
</dbReference>
<dbReference type="InterPro" id="IPR050515">
    <property type="entry name" value="Beta-lactam/transpept"/>
</dbReference>
<evidence type="ECO:0000256" key="6">
    <source>
        <dbReference type="ARBA" id="ARBA00022670"/>
    </source>
</evidence>
<evidence type="ECO:0000313" key="19">
    <source>
        <dbReference type="EMBL" id="MEO1767485.1"/>
    </source>
</evidence>
<evidence type="ECO:0000313" key="20">
    <source>
        <dbReference type="Proteomes" id="UP001482231"/>
    </source>
</evidence>
<feature type="domain" description="Penicillin-binding protein dimerisation" evidence="18">
    <location>
        <begin position="60"/>
        <end position="206"/>
    </location>
</feature>
<comment type="pathway">
    <text evidence="16">Cell wall biogenesis; peptidoglycan biosynthesis.</text>
</comment>
<protein>
    <recommendedName>
        <fullName evidence="16">Peptidoglycan D,D-transpeptidase FtsI</fullName>
        <ecNumber evidence="16">3.4.16.4</ecNumber>
    </recommendedName>
    <alternativeName>
        <fullName evidence="16">Penicillin-binding protein 3</fullName>
        <shortName evidence="16">PBP-3</shortName>
    </alternativeName>
</protein>
<keyword evidence="14 16" id="KW-0131">Cell cycle</keyword>
<keyword evidence="9 16" id="KW-0133">Cell shape</keyword>
<dbReference type="SUPFAM" id="SSF56519">
    <property type="entry name" value="Penicillin binding protein dimerisation domain"/>
    <property type="match status" value="1"/>
</dbReference>
<dbReference type="Gene3D" id="3.40.710.10">
    <property type="entry name" value="DD-peptidase/beta-lactamase superfamily"/>
    <property type="match status" value="1"/>
</dbReference>
<feature type="active site" description="Acyl-ester intermediate" evidence="16">
    <location>
        <position position="295"/>
    </location>
</feature>
<dbReference type="Gene3D" id="3.90.1310.10">
    <property type="entry name" value="Penicillin-binding protein 2a (Domain 2)"/>
    <property type="match status" value="1"/>
</dbReference>
<evidence type="ECO:0000256" key="8">
    <source>
        <dbReference type="ARBA" id="ARBA00022801"/>
    </source>
</evidence>
<comment type="subcellular location">
    <subcellularLocation>
        <location evidence="1">Membrane</location>
    </subcellularLocation>
</comment>
<keyword evidence="20" id="KW-1185">Reference proteome</keyword>
<feature type="domain" description="Penicillin-binding protein transpeptidase" evidence="17">
    <location>
        <begin position="247"/>
        <end position="545"/>
    </location>
</feature>
<keyword evidence="7 16" id="KW-0812">Transmembrane</keyword>
<evidence type="ECO:0000256" key="11">
    <source>
        <dbReference type="ARBA" id="ARBA00022989"/>
    </source>
</evidence>
<comment type="function">
    <text evidence="16">Catalyzes cross-linking of the peptidoglycan cell wall at the division septum.</text>
</comment>
<evidence type="ECO:0000256" key="7">
    <source>
        <dbReference type="ARBA" id="ARBA00022692"/>
    </source>
</evidence>
<dbReference type="HAMAP" id="MF_02080">
    <property type="entry name" value="FtsI_transpept"/>
    <property type="match status" value="1"/>
</dbReference>
<name>A0ABV0EFQ2_9BURK</name>
<dbReference type="Pfam" id="PF03717">
    <property type="entry name" value="PBP_dimer"/>
    <property type="match status" value="1"/>
</dbReference>
<keyword evidence="6 16" id="KW-0645">Protease</keyword>
<keyword evidence="12 16" id="KW-0472">Membrane</keyword>
<proteinExistence type="inferred from homology"/>
<keyword evidence="2 16" id="KW-1003">Cell membrane</keyword>
<keyword evidence="15 16" id="KW-0961">Cell wall biogenesis/degradation</keyword>
<dbReference type="InterPro" id="IPR037532">
    <property type="entry name" value="FtsI_transpept"/>
</dbReference>
<dbReference type="InterPro" id="IPR036138">
    <property type="entry name" value="PBP_dimer_sf"/>
</dbReference>
<keyword evidence="13 16" id="KW-0717">Septation</keyword>
<evidence type="ECO:0000256" key="16">
    <source>
        <dbReference type="HAMAP-Rule" id="MF_02080"/>
    </source>
</evidence>
<evidence type="ECO:0000256" key="10">
    <source>
        <dbReference type="ARBA" id="ARBA00022984"/>
    </source>
</evidence>
<evidence type="ECO:0000256" key="15">
    <source>
        <dbReference type="ARBA" id="ARBA00023316"/>
    </source>
</evidence>